<gene>
    <name evidence="2" type="ORF">EV385_3107</name>
</gene>
<dbReference type="GO" id="GO:0030246">
    <property type="term" value="F:carbohydrate binding"/>
    <property type="evidence" value="ECO:0007669"/>
    <property type="project" value="UniProtKB-KW"/>
</dbReference>
<protein>
    <submittedName>
        <fullName evidence="2">Ricin-type beta-trefoil lectin protein</fullName>
    </submittedName>
</protein>
<feature type="domain" description="Ricin B lectin" evidence="1">
    <location>
        <begin position="62"/>
        <end position="156"/>
    </location>
</feature>
<dbReference type="PROSITE" id="PS50231">
    <property type="entry name" value="RICIN_B_LECTIN"/>
    <property type="match status" value="1"/>
</dbReference>
<evidence type="ECO:0000259" key="1">
    <source>
        <dbReference type="Pfam" id="PF14200"/>
    </source>
</evidence>
<reference evidence="2 3" key="1">
    <citation type="submission" date="2019-02" db="EMBL/GenBank/DDBJ databases">
        <title>Sequencing the genomes of 1000 actinobacteria strains.</title>
        <authorList>
            <person name="Klenk H.-P."/>
        </authorList>
    </citation>
    <scope>NUCLEOTIDE SEQUENCE [LARGE SCALE GENOMIC DNA]</scope>
    <source>
        <strain evidence="2 3">DSM 45162</strain>
    </source>
</reference>
<keyword evidence="2" id="KW-0430">Lectin</keyword>
<dbReference type="Proteomes" id="UP000292564">
    <property type="component" value="Unassembled WGS sequence"/>
</dbReference>
<proteinExistence type="predicted"/>
<organism evidence="2 3">
    <name type="scientific">Krasilnikovia cinnamomea</name>
    <dbReference type="NCBI Taxonomy" id="349313"/>
    <lineage>
        <taxon>Bacteria</taxon>
        <taxon>Bacillati</taxon>
        <taxon>Actinomycetota</taxon>
        <taxon>Actinomycetes</taxon>
        <taxon>Micromonosporales</taxon>
        <taxon>Micromonosporaceae</taxon>
        <taxon>Krasilnikovia</taxon>
    </lineage>
</organism>
<dbReference type="InterPro" id="IPR035992">
    <property type="entry name" value="Ricin_B-like_lectins"/>
</dbReference>
<dbReference type="AlphaFoldDB" id="A0A4Q7ZLT8"/>
<accession>A0A4Q7ZLT8</accession>
<evidence type="ECO:0000313" key="3">
    <source>
        <dbReference type="Proteomes" id="UP000292564"/>
    </source>
</evidence>
<sequence length="608" mass="64185">MTVSLGVAGASAATTVPPEPVAFGVGREGDTRVLEVGGDGVSNSSPVLVQPYRQGSGATVARQRWTLVRQPAAAGVPKFTYQIRHPASGKCLNSSGSTPANGAPIILYTCQGASNEKWWMNEQPGQYGIQFRNLRDGRCIDIPGGSTANGVAVKSWNCASSEASWNQYFNVKTGRFGCAYATGDGVIEGRYSALCIEPAASFNGLMSSWHHHPVGISARNAGAAPNEVRSTMRALTLNAQGNPHGEAYLGWKAMRDGTPTGSVTYAAYWGEATADGYDYRTLPATDTAGQPNGSTVADGYQHTYMLLGNANGEWDIFFDFNYQGSTRYQASNRAISATIALDVDNLDAVGFTAPYDYRPQLLGSDGLWRRAHQSETATGTPKQCGGFPDTFDITNGGGGNLPPWCLTGNRNFVGTGDALDTNVFRVDKPTTLAAARMPTAPTSAGLAGSPARINGVDQTALARCLGTDPQSCLATVPGLAVCVAARQLCNTTGRPAAAARTPRPRPMTLTEAKTLVASYLTGPASRKARAMVVPETATTMTAGEARHRLSADAIPRDVADTDRVYVISGTGPVHAWDGSSDRTFRQWMTVTSATTGVLLFARLRTGTE</sequence>
<name>A0A4Q7ZLT8_9ACTN</name>
<keyword evidence="3" id="KW-1185">Reference proteome</keyword>
<dbReference type="EMBL" id="SHKY01000001">
    <property type="protein sequence ID" value="RZU51295.1"/>
    <property type="molecule type" value="Genomic_DNA"/>
</dbReference>
<evidence type="ECO:0000313" key="2">
    <source>
        <dbReference type="EMBL" id="RZU51295.1"/>
    </source>
</evidence>
<dbReference type="InterPro" id="IPR000772">
    <property type="entry name" value="Ricin_B_lectin"/>
</dbReference>
<dbReference type="Pfam" id="PF14200">
    <property type="entry name" value="RicinB_lectin_2"/>
    <property type="match status" value="1"/>
</dbReference>
<dbReference type="Gene3D" id="2.80.10.50">
    <property type="match status" value="1"/>
</dbReference>
<dbReference type="SUPFAM" id="SSF50370">
    <property type="entry name" value="Ricin B-like lectins"/>
    <property type="match status" value="1"/>
</dbReference>
<comment type="caution">
    <text evidence="2">The sequence shown here is derived from an EMBL/GenBank/DDBJ whole genome shotgun (WGS) entry which is preliminary data.</text>
</comment>